<evidence type="ECO:0000256" key="1">
    <source>
        <dbReference type="SAM" id="MobiDB-lite"/>
    </source>
</evidence>
<keyword evidence="2" id="KW-0732">Signal</keyword>
<dbReference type="GO" id="GO:0008131">
    <property type="term" value="F:primary methylamine oxidase activity"/>
    <property type="evidence" value="ECO:0007669"/>
    <property type="project" value="InterPro"/>
</dbReference>
<gene>
    <name evidence="3" type="ORF">BWK73_04420</name>
</gene>
<dbReference type="SUPFAM" id="SSF54416">
    <property type="entry name" value="Amine oxidase N-terminal region"/>
    <property type="match status" value="1"/>
</dbReference>
<name>A0A1Y1QXQ4_9GAMM</name>
<dbReference type="EMBL" id="MTEJ01000006">
    <property type="protein sequence ID" value="OQX16265.1"/>
    <property type="molecule type" value="Genomic_DNA"/>
</dbReference>
<sequence length="226" mass="24656">MHKILSLRTLLHCATLLGTLTYLPATANNLDPLSPAEITRATQRANPVAPSTLSTTRSTTTSNAATPPPELLLVERHPNAKGQTARLADVYTYDYSTNETLIDVVDLDTNQVISSRRERNLQLPLTANELQRASALIFADDEQRALLDAEFKRITGQTLTNPTQQLQVKAFVFHASSLPEQLNAASQQCGLQRCAQVLLYTADSVVFEVSPIVNLSAGVITQNIGF</sequence>
<protein>
    <submittedName>
        <fullName evidence="3">Uncharacterized protein</fullName>
    </submittedName>
</protein>
<dbReference type="Gene3D" id="3.10.450.40">
    <property type="match status" value="1"/>
</dbReference>
<organism evidence="3 4">
    <name type="scientific">Thiothrix lacustris</name>
    <dbReference type="NCBI Taxonomy" id="525917"/>
    <lineage>
        <taxon>Bacteria</taxon>
        <taxon>Pseudomonadati</taxon>
        <taxon>Pseudomonadota</taxon>
        <taxon>Gammaproteobacteria</taxon>
        <taxon>Thiotrichales</taxon>
        <taxon>Thiotrichaceae</taxon>
        <taxon>Thiothrix</taxon>
    </lineage>
</organism>
<accession>A0A1Y1QXQ4</accession>
<feature type="signal peptide" evidence="2">
    <location>
        <begin position="1"/>
        <end position="27"/>
    </location>
</feature>
<evidence type="ECO:0000313" key="4">
    <source>
        <dbReference type="Proteomes" id="UP000192491"/>
    </source>
</evidence>
<feature type="region of interest" description="Disordered" evidence="1">
    <location>
        <begin position="43"/>
        <end position="67"/>
    </location>
</feature>
<dbReference type="GO" id="GO:0005507">
    <property type="term" value="F:copper ion binding"/>
    <property type="evidence" value="ECO:0007669"/>
    <property type="project" value="InterPro"/>
</dbReference>
<feature type="chain" id="PRO_5012553343" evidence="2">
    <location>
        <begin position="28"/>
        <end position="226"/>
    </location>
</feature>
<dbReference type="GO" id="GO:0048038">
    <property type="term" value="F:quinone binding"/>
    <property type="evidence" value="ECO:0007669"/>
    <property type="project" value="InterPro"/>
</dbReference>
<evidence type="ECO:0000256" key="2">
    <source>
        <dbReference type="SAM" id="SignalP"/>
    </source>
</evidence>
<feature type="compositionally biased region" description="Low complexity" evidence="1">
    <location>
        <begin position="49"/>
        <end position="65"/>
    </location>
</feature>
<dbReference type="GO" id="GO:0009308">
    <property type="term" value="P:amine metabolic process"/>
    <property type="evidence" value="ECO:0007669"/>
    <property type="project" value="InterPro"/>
</dbReference>
<dbReference type="AlphaFoldDB" id="A0A1Y1QXQ4"/>
<proteinExistence type="predicted"/>
<evidence type="ECO:0000313" key="3">
    <source>
        <dbReference type="EMBL" id="OQX16265.1"/>
    </source>
</evidence>
<dbReference type="STRING" id="1123401.GCA_000621325_01738"/>
<dbReference type="Proteomes" id="UP000192491">
    <property type="component" value="Unassembled WGS sequence"/>
</dbReference>
<comment type="caution">
    <text evidence="3">The sequence shown here is derived from an EMBL/GenBank/DDBJ whole genome shotgun (WGS) entry which is preliminary data.</text>
</comment>
<dbReference type="InterPro" id="IPR016182">
    <property type="entry name" value="Cu_amine_oxidase_N-reg"/>
</dbReference>
<reference evidence="3 4" key="1">
    <citation type="submission" date="2017-01" db="EMBL/GenBank/DDBJ databases">
        <title>Novel large sulfur bacteria in the metagenomes of groundwater-fed chemosynthetic microbial mats in the Lake Huron basin.</title>
        <authorList>
            <person name="Sharrar A.M."/>
            <person name="Flood B.E."/>
            <person name="Bailey J.V."/>
            <person name="Jones D.S."/>
            <person name="Biddanda B."/>
            <person name="Ruberg S.A."/>
            <person name="Marcus D.N."/>
            <person name="Dick G.J."/>
        </authorList>
    </citation>
    <scope>NUCLEOTIDE SEQUENCE [LARGE SCALE GENOMIC DNA]</scope>
    <source>
        <strain evidence="3">A8</strain>
    </source>
</reference>